<dbReference type="InterPro" id="IPR000306">
    <property type="entry name" value="Znf_FYVE"/>
</dbReference>
<dbReference type="EMBL" id="CAADRA010006893">
    <property type="protein sequence ID" value="VFT97218.1"/>
    <property type="molecule type" value="Genomic_DNA"/>
</dbReference>
<evidence type="ECO:0000256" key="1">
    <source>
        <dbReference type="ARBA" id="ARBA00022723"/>
    </source>
</evidence>
<dbReference type="PROSITE" id="PS50178">
    <property type="entry name" value="ZF_FYVE"/>
    <property type="match status" value="1"/>
</dbReference>
<gene>
    <name evidence="8" type="primary">Aste57867_20533</name>
    <name evidence="7" type="ORF">As57867_020466</name>
    <name evidence="8" type="ORF">ASTE57867_20533</name>
</gene>
<evidence type="ECO:0000313" key="7">
    <source>
        <dbReference type="EMBL" id="KAF0687749.1"/>
    </source>
</evidence>
<dbReference type="PANTHER" id="PTHR46280:SF3">
    <property type="entry name" value="PLECKSTRIN HOMOLOGY DOMAIN-CONTAINING FAMILY F MEMBER 1 HOMOLOG"/>
    <property type="match status" value="1"/>
</dbReference>
<reference evidence="7" key="2">
    <citation type="submission" date="2019-06" db="EMBL/GenBank/DDBJ databases">
        <title>Genomics analysis of Aphanomyces spp. identifies a new class of oomycete effector associated with host adaptation.</title>
        <authorList>
            <person name="Gaulin E."/>
        </authorList>
    </citation>
    <scope>NUCLEOTIDE SEQUENCE</scope>
    <source>
        <strain evidence="7">CBS 578.67</strain>
    </source>
</reference>
<keyword evidence="5" id="KW-0812">Transmembrane</keyword>
<dbReference type="OrthoDB" id="660555at2759"/>
<keyword evidence="5" id="KW-0472">Membrane</keyword>
<evidence type="ECO:0000256" key="3">
    <source>
        <dbReference type="ARBA" id="ARBA00022833"/>
    </source>
</evidence>
<sequence>MDELSAPHEMEGRIPVSFQTKTGMRIAYLCDENAWVPDQDRDACVRCMSSFNVVRRKHHCRLCGEIICGSCSRLVSLRTHIRIRVCCACVCNSLVEFTPDVSASLSTATSRVPSPRFVVHTTPHPLYKQVSAPPTAWTPFHAMIFVMAALVLVLVVVRETTDHPLDILVVLLQDKSPPRPA</sequence>
<evidence type="ECO:0000259" key="6">
    <source>
        <dbReference type="PROSITE" id="PS50178"/>
    </source>
</evidence>
<evidence type="ECO:0000256" key="5">
    <source>
        <dbReference type="SAM" id="Phobius"/>
    </source>
</evidence>
<dbReference type="GO" id="GO:0008270">
    <property type="term" value="F:zinc ion binding"/>
    <property type="evidence" value="ECO:0007669"/>
    <property type="project" value="UniProtKB-KW"/>
</dbReference>
<dbReference type="SUPFAM" id="SSF57903">
    <property type="entry name" value="FYVE/PHD zinc finger"/>
    <property type="match status" value="1"/>
</dbReference>
<protein>
    <submittedName>
        <fullName evidence="8">Aste57867_20533 protein</fullName>
    </submittedName>
</protein>
<evidence type="ECO:0000313" key="9">
    <source>
        <dbReference type="Proteomes" id="UP000332933"/>
    </source>
</evidence>
<dbReference type="PANTHER" id="PTHR46280">
    <property type="entry name" value="PLECKSTRIN HOMOLOGY DOMAIN-CONTAINING FAMILY F MEMBER 2-RELATED"/>
    <property type="match status" value="1"/>
</dbReference>
<feature type="transmembrane region" description="Helical" evidence="5">
    <location>
        <begin position="136"/>
        <end position="157"/>
    </location>
</feature>
<feature type="domain" description="FYVE-type" evidence="6">
    <location>
        <begin position="38"/>
        <end position="89"/>
    </location>
</feature>
<dbReference type="InterPro" id="IPR011011">
    <property type="entry name" value="Znf_FYVE_PHD"/>
</dbReference>
<dbReference type="SMART" id="SM00064">
    <property type="entry name" value="FYVE"/>
    <property type="match status" value="1"/>
</dbReference>
<organism evidence="8 9">
    <name type="scientific">Aphanomyces stellatus</name>
    <dbReference type="NCBI Taxonomy" id="120398"/>
    <lineage>
        <taxon>Eukaryota</taxon>
        <taxon>Sar</taxon>
        <taxon>Stramenopiles</taxon>
        <taxon>Oomycota</taxon>
        <taxon>Saprolegniomycetes</taxon>
        <taxon>Saprolegniales</taxon>
        <taxon>Verrucalvaceae</taxon>
        <taxon>Aphanomyces</taxon>
    </lineage>
</organism>
<keyword evidence="1" id="KW-0479">Metal-binding</keyword>
<dbReference type="InterPro" id="IPR017455">
    <property type="entry name" value="Znf_FYVE-rel"/>
</dbReference>
<keyword evidence="3" id="KW-0862">Zinc</keyword>
<dbReference type="AlphaFoldDB" id="A0A485LFB2"/>
<dbReference type="Pfam" id="PF01363">
    <property type="entry name" value="FYVE"/>
    <property type="match status" value="1"/>
</dbReference>
<evidence type="ECO:0000313" key="8">
    <source>
        <dbReference type="EMBL" id="VFT97218.1"/>
    </source>
</evidence>
<evidence type="ECO:0000256" key="2">
    <source>
        <dbReference type="ARBA" id="ARBA00022771"/>
    </source>
</evidence>
<dbReference type="Proteomes" id="UP000332933">
    <property type="component" value="Unassembled WGS sequence"/>
</dbReference>
<dbReference type="GO" id="GO:0007032">
    <property type="term" value="P:endosome organization"/>
    <property type="evidence" value="ECO:0007669"/>
    <property type="project" value="TreeGrafter"/>
</dbReference>
<evidence type="ECO:0000256" key="4">
    <source>
        <dbReference type="PROSITE-ProRule" id="PRU00091"/>
    </source>
</evidence>
<dbReference type="EMBL" id="VJMH01006867">
    <property type="protein sequence ID" value="KAF0687749.1"/>
    <property type="molecule type" value="Genomic_DNA"/>
</dbReference>
<accession>A0A485LFB2</accession>
<keyword evidence="5" id="KW-1133">Transmembrane helix</keyword>
<dbReference type="InterPro" id="IPR051765">
    <property type="entry name" value="PH_domain-containing_F"/>
</dbReference>
<dbReference type="GO" id="GO:0008333">
    <property type="term" value="P:endosome to lysosome transport"/>
    <property type="evidence" value="ECO:0007669"/>
    <property type="project" value="TreeGrafter"/>
</dbReference>
<reference evidence="8 9" key="1">
    <citation type="submission" date="2019-03" db="EMBL/GenBank/DDBJ databases">
        <authorList>
            <person name="Gaulin E."/>
            <person name="Dumas B."/>
        </authorList>
    </citation>
    <scope>NUCLEOTIDE SEQUENCE [LARGE SCALE GENOMIC DNA]</scope>
    <source>
        <strain evidence="8">CBS 568.67</strain>
    </source>
</reference>
<proteinExistence type="predicted"/>
<name>A0A485LFB2_9STRA</name>
<keyword evidence="9" id="KW-1185">Reference proteome</keyword>
<dbReference type="GO" id="GO:0005769">
    <property type="term" value="C:early endosome"/>
    <property type="evidence" value="ECO:0007669"/>
    <property type="project" value="TreeGrafter"/>
</dbReference>
<dbReference type="GO" id="GO:0035091">
    <property type="term" value="F:phosphatidylinositol binding"/>
    <property type="evidence" value="ECO:0007669"/>
    <property type="project" value="TreeGrafter"/>
</dbReference>
<dbReference type="InterPro" id="IPR013083">
    <property type="entry name" value="Znf_RING/FYVE/PHD"/>
</dbReference>
<dbReference type="Gene3D" id="3.30.40.10">
    <property type="entry name" value="Zinc/RING finger domain, C3HC4 (zinc finger)"/>
    <property type="match status" value="1"/>
</dbReference>
<keyword evidence="2 4" id="KW-0863">Zinc-finger</keyword>